<evidence type="ECO:0000256" key="2">
    <source>
        <dbReference type="SAM" id="SignalP"/>
    </source>
</evidence>
<feature type="compositionally biased region" description="Basic and acidic residues" evidence="1">
    <location>
        <begin position="133"/>
        <end position="143"/>
    </location>
</feature>
<gene>
    <name evidence="3" type="ORF">H4O11_02955</name>
</gene>
<dbReference type="EMBL" id="JACGXS010000001">
    <property type="protein sequence ID" value="MBA8680764.1"/>
    <property type="molecule type" value="Genomic_DNA"/>
</dbReference>
<dbReference type="RefSeq" id="WP_182337926.1">
    <property type="nucleotide sequence ID" value="NZ_JACGXS010000001.1"/>
</dbReference>
<reference evidence="3 4" key="1">
    <citation type="submission" date="2020-08" db="EMBL/GenBank/DDBJ databases">
        <title>Stenotrophomonas tumulicola JCM 30961.</title>
        <authorList>
            <person name="Deng Y."/>
        </authorList>
    </citation>
    <scope>NUCLEOTIDE SEQUENCE [LARGE SCALE GENOMIC DNA]</scope>
    <source>
        <strain evidence="3 4">JCM 30961</strain>
    </source>
</reference>
<sequence>MLPSCTKLLFVSTLGLVGLVGCATAANATSGFAKATAGFEQCTLGTLYFDEYRQTTTDPYLKTIESQRCDSDEVLASFCVDERFHGLKVHRLAVPKTTTPVFALYFDDDLATARQQLKRGLGSEFRPSAASEKGARPELIKDPADPGKSVLICTKQF</sequence>
<feature type="region of interest" description="Disordered" evidence="1">
    <location>
        <begin position="123"/>
        <end position="143"/>
    </location>
</feature>
<keyword evidence="4" id="KW-1185">Reference proteome</keyword>
<proteinExistence type="predicted"/>
<protein>
    <recommendedName>
        <fullName evidence="5">Lipoprotein</fullName>
    </recommendedName>
</protein>
<feature type="chain" id="PRO_5030585310" description="Lipoprotein" evidence="2">
    <location>
        <begin position="29"/>
        <end position="157"/>
    </location>
</feature>
<feature type="signal peptide" evidence="2">
    <location>
        <begin position="1"/>
        <end position="28"/>
    </location>
</feature>
<accession>A0A7W3IHM9</accession>
<evidence type="ECO:0000256" key="1">
    <source>
        <dbReference type="SAM" id="MobiDB-lite"/>
    </source>
</evidence>
<name>A0A7W3IHM9_9GAMM</name>
<comment type="caution">
    <text evidence="3">The sequence shown here is derived from an EMBL/GenBank/DDBJ whole genome shotgun (WGS) entry which is preliminary data.</text>
</comment>
<evidence type="ECO:0000313" key="4">
    <source>
        <dbReference type="Proteomes" id="UP000547058"/>
    </source>
</evidence>
<keyword evidence="2" id="KW-0732">Signal</keyword>
<evidence type="ECO:0000313" key="3">
    <source>
        <dbReference type="EMBL" id="MBA8680764.1"/>
    </source>
</evidence>
<dbReference type="AlphaFoldDB" id="A0A7W3IHM9"/>
<dbReference type="PROSITE" id="PS51257">
    <property type="entry name" value="PROKAR_LIPOPROTEIN"/>
    <property type="match status" value="1"/>
</dbReference>
<dbReference type="Proteomes" id="UP000547058">
    <property type="component" value="Unassembled WGS sequence"/>
</dbReference>
<evidence type="ECO:0008006" key="5">
    <source>
        <dbReference type="Google" id="ProtNLM"/>
    </source>
</evidence>
<organism evidence="3 4">
    <name type="scientific">Stenotrophomonas tumulicola</name>
    <dbReference type="NCBI Taxonomy" id="1685415"/>
    <lineage>
        <taxon>Bacteria</taxon>
        <taxon>Pseudomonadati</taxon>
        <taxon>Pseudomonadota</taxon>
        <taxon>Gammaproteobacteria</taxon>
        <taxon>Lysobacterales</taxon>
        <taxon>Lysobacteraceae</taxon>
        <taxon>Stenotrophomonas</taxon>
    </lineage>
</organism>